<evidence type="ECO:0000256" key="1">
    <source>
        <dbReference type="SAM" id="MobiDB-lite"/>
    </source>
</evidence>
<feature type="region of interest" description="Disordered" evidence="1">
    <location>
        <begin position="26"/>
        <end position="61"/>
    </location>
</feature>
<keyword evidence="3" id="KW-1185">Reference proteome</keyword>
<dbReference type="Proteomes" id="UP000297703">
    <property type="component" value="Unassembled WGS sequence"/>
</dbReference>
<gene>
    <name evidence="2" type="ORF">DR999_PMT04559</name>
</gene>
<evidence type="ECO:0000313" key="2">
    <source>
        <dbReference type="EMBL" id="TFK12116.1"/>
    </source>
</evidence>
<comment type="caution">
    <text evidence="2">The sequence shown here is derived from an EMBL/GenBank/DDBJ whole genome shotgun (WGS) entry which is preliminary data.</text>
</comment>
<reference evidence="2 3" key="1">
    <citation type="submission" date="2019-04" db="EMBL/GenBank/DDBJ databases">
        <title>Draft genome of the big-headed turtle Platysternon megacephalum.</title>
        <authorList>
            <person name="Gong S."/>
        </authorList>
    </citation>
    <scope>NUCLEOTIDE SEQUENCE [LARGE SCALE GENOMIC DNA]</scope>
    <source>
        <strain evidence="2">DO16091913</strain>
        <tissue evidence="2">Muscle</tissue>
    </source>
</reference>
<accession>A0A4D9EP63</accession>
<sequence length="106" mass="11659">MSHAVMGAGGQGEKLLVRFIVSLPSPMDVGPASTKRPPPQDLREQCWGQRKGGHRTRAGVEPNILLLRKMEPSPHTKNHGCWVGAELRAPLKKILPNTKEPHDLTD</sequence>
<organism evidence="2 3">
    <name type="scientific">Platysternon megacephalum</name>
    <name type="common">big-headed turtle</name>
    <dbReference type="NCBI Taxonomy" id="55544"/>
    <lineage>
        <taxon>Eukaryota</taxon>
        <taxon>Metazoa</taxon>
        <taxon>Chordata</taxon>
        <taxon>Craniata</taxon>
        <taxon>Vertebrata</taxon>
        <taxon>Euteleostomi</taxon>
        <taxon>Archelosauria</taxon>
        <taxon>Testudinata</taxon>
        <taxon>Testudines</taxon>
        <taxon>Cryptodira</taxon>
        <taxon>Durocryptodira</taxon>
        <taxon>Testudinoidea</taxon>
        <taxon>Platysternidae</taxon>
        <taxon>Platysternon</taxon>
    </lineage>
</organism>
<reference evidence="2 3" key="2">
    <citation type="submission" date="2019-04" db="EMBL/GenBank/DDBJ databases">
        <title>The genome sequence of big-headed turtle.</title>
        <authorList>
            <person name="Gong S."/>
        </authorList>
    </citation>
    <scope>NUCLEOTIDE SEQUENCE [LARGE SCALE GENOMIC DNA]</scope>
    <source>
        <strain evidence="2">DO16091913</strain>
        <tissue evidence="2">Muscle</tissue>
    </source>
</reference>
<evidence type="ECO:0000313" key="3">
    <source>
        <dbReference type="Proteomes" id="UP000297703"/>
    </source>
</evidence>
<dbReference type="AlphaFoldDB" id="A0A4D9EP63"/>
<proteinExistence type="predicted"/>
<protein>
    <submittedName>
        <fullName evidence="2">Graves disease carrier protein</fullName>
    </submittedName>
</protein>
<dbReference type="EMBL" id="QXTE01000025">
    <property type="protein sequence ID" value="TFK12116.1"/>
    <property type="molecule type" value="Genomic_DNA"/>
</dbReference>
<name>A0A4D9EP63_9SAUR</name>